<dbReference type="AlphaFoldDB" id="A0A147DBK9"/>
<sequence>MTAQDAGTLNDIQPRRSGVVSWFTQNWNVQTVIAVGAVAFAAASTFFTTGYKIERLEEFKVAHEAYHDKRANELAELAGRNDQRFAGIDAQLRRVDELTFRVARADESISSTKEAIGKLEGTVNSLISDIRVMREILERMDSRRIITPRTNSH</sequence>
<dbReference type="PATRIC" id="fig|401562.4.peg.215"/>
<name>A0A147DBK9_9HYPH</name>
<comment type="caution">
    <text evidence="2">The sequence shown here is derived from an EMBL/GenBank/DDBJ whole genome shotgun (WGS) entry which is preliminary data.</text>
</comment>
<gene>
    <name evidence="2" type="ORF">NS365_01075</name>
</gene>
<evidence type="ECO:0000313" key="3">
    <source>
        <dbReference type="Proteomes" id="UP000078529"/>
    </source>
</evidence>
<reference evidence="2 3" key="1">
    <citation type="journal article" date="2016" name="Front. Microbiol.">
        <title>Genomic Resource of Rice Seed Associated Bacteria.</title>
        <authorList>
            <person name="Midha S."/>
            <person name="Bansal K."/>
            <person name="Sharma S."/>
            <person name="Kumar N."/>
            <person name="Patil P.P."/>
            <person name="Chaudhry V."/>
            <person name="Patil P.B."/>
        </authorList>
    </citation>
    <scope>NUCLEOTIDE SEQUENCE [LARGE SCALE GENOMIC DNA]</scope>
    <source>
        <strain evidence="2 3">NS365</strain>
    </source>
</reference>
<keyword evidence="1" id="KW-1133">Transmembrane helix</keyword>
<keyword evidence="3" id="KW-1185">Reference proteome</keyword>
<proteinExistence type="predicted"/>
<feature type="transmembrane region" description="Helical" evidence="1">
    <location>
        <begin position="27"/>
        <end position="47"/>
    </location>
</feature>
<protein>
    <submittedName>
        <fullName evidence="2">Uncharacterized protein</fullName>
    </submittedName>
</protein>
<dbReference type="RefSeq" id="WP_058598416.1">
    <property type="nucleotide sequence ID" value="NZ_LDQA01000001.1"/>
</dbReference>
<keyword evidence="1" id="KW-0472">Membrane</keyword>
<accession>A0A147DBK9</accession>
<evidence type="ECO:0000256" key="1">
    <source>
        <dbReference type="SAM" id="Phobius"/>
    </source>
</evidence>
<evidence type="ECO:0000313" key="2">
    <source>
        <dbReference type="EMBL" id="KTR08558.1"/>
    </source>
</evidence>
<dbReference type="EMBL" id="LDQA01000001">
    <property type="protein sequence ID" value="KTR08558.1"/>
    <property type="molecule type" value="Genomic_DNA"/>
</dbReference>
<dbReference type="Proteomes" id="UP000078529">
    <property type="component" value="Unassembled WGS sequence"/>
</dbReference>
<keyword evidence="1" id="KW-0812">Transmembrane</keyword>
<organism evidence="2 3">
    <name type="scientific">Aureimonas ureilytica</name>
    <dbReference type="NCBI Taxonomy" id="401562"/>
    <lineage>
        <taxon>Bacteria</taxon>
        <taxon>Pseudomonadati</taxon>
        <taxon>Pseudomonadota</taxon>
        <taxon>Alphaproteobacteria</taxon>
        <taxon>Hyphomicrobiales</taxon>
        <taxon>Aurantimonadaceae</taxon>
        <taxon>Aureimonas</taxon>
    </lineage>
</organism>